<reference evidence="2 3" key="1">
    <citation type="submission" date="2022-01" db="EMBL/GenBank/DDBJ databases">
        <authorList>
            <person name="Xiong W."/>
            <person name="Schranz E."/>
        </authorList>
    </citation>
    <scope>NUCLEOTIDE SEQUENCE [LARGE SCALE GENOMIC DNA]</scope>
</reference>
<accession>A0AAU9M2J8</accession>
<keyword evidence="3" id="KW-1185">Reference proteome</keyword>
<evidence type="ECO:0000256" key="1">
    <source>
        <dbReference type="SAM" id="Phobius"/>
    </source>
</evidence>
<keyword evidence="1" id="KW-1133">Transmembrane helix</keyword>
<protein>
    <submittedName>
        <fullName evidence="2">Uncharacterized protein</fullName>
    </submittedName>
</protein>
<proteinExistence type="predicted"/>
<dbReference type="Proteomes" id="UP001157418">
    <property type="component" value="Unassembled WGS sequence"/>
</dbReference>
<keyword evidence="1" id="KW-0472">Membrane</keyword>
<evidence type="ECO:0000313" key="3">
    <source>
        <dbReference type="Proteomes" id="UP001157418"/>
    </source>
</evidence>
<feature type="transmembrane region" description="Helical" evidence="1">
    <location>
        <begin position="62"/>
        <end position="83"/>
    </location>
</feature>
<keyword evidence="1" id="KW-0812">Transmembrane</keyword>
<name>A0AAU9M2J8_9ASTR</name>
<gene>
    <name evidence="2" type="ORF">LVIROSA_LOCUS8328</name>
</gene>
<evidence type="ECO:0000313" key="2">
    <source>
        <dbReference type="EMBL" id="CAH1420897.1"/>
    </source>
</evidence>
<sequence length="138" mass="15604">MSSDTSTRSVEKKKTITKTLMKRLIGVVADLTHEVDHVLQKKGKPHIGFSGGEDMVLFPTNVIGVLLAVLDLQMWIVIIYNSAQSMNLFNKYKVSGEFESFGDSFNSELDVIEYWNYFPDGHRDTAIVNFIEAIDMPQ</sequence>
<comment type="caution">
    <text evidence="2">The sequence shown here is derived from an EMBL/GenBank/DDBJ whole genome shotgun (WGS) entry which is preliminary data.</text>
</comment>
<dbReference type="EMBL" id="CAKMRJ010001112">
    <property type="protein sequence ID" value="CAH1420897.1"/>
    <property type="molecule type" value="Genomic_DNA"/>
</dbReference>
<dbReference type="AlphaFoldDB" id="A0AAU9M2J8"/>
<organism evidence="2 3">
    <name type="scientific">Lactuca virosa</name>
    <dbReference type="NCBI Taxonomy" id="75947"/>
    <lineage>
        <taxon>Eukaryota</taxon>
        <taxon>Viridiplantae</taxon>
        <taxon>Streptophyta</taxon>
        <taxon>Embryophyta</taxon>
        <taxon>Tracheophyta</taxon>
        <taxon>Spermatophyta</taxon>
        <taxon>Magnoliopsida</taxon>
        <taxon>eudicotyledons</taxon>
        <taxon>Gunneridae</taxon>
        <taxon>Pentapetalae</taxon>
        <taxon>asterids</taxon>
        <taxon>campanulids</taxon>
        <taxon>Asterales</taxon>
        <taxon>Asteraceae</taxon>
        <taxon>Cichorioideae</taxon>
        <taxon>Cichorieae</taxon>
        <taxon>Lactucinae</taxon>
        <taxon>Lactuca</taxon>
    </lineage>
</organism>